<dbReference type="EMBL" id="ML993865">
    <property type="protein sequence ID" value="KAF2204957.1"/>
    <property type="molecule type" value="Genomic_DNA"/>
</dbReference>
<dbReference type="PANTHER" id="PTHR42034">
    <property type="entry name" value="CHROMOSOME 7, WHOLE GENOME SHOTGUN SEQUENCE-RELATED"/>
    <property type="match status" value="1"/>
</dbReference>
<dbReference type="SUPFAM" id="SSF52777">
    <property type="entry name" value="CoA-dependent acyltransferases"/>
    <property type="match status" value="1"/>
</dbReference>
<dbReference type="Gene3D" id="3.30.559.30">
    <property type="entry name" value="Nonribosomal peptide synthetase, condensation domain"/>
    <property type="match status" value="1"/>
</dbReference>
<sequence>MGSIDHNAGLLDDDFSSYEQVYLMMSRAFKHLDKEHWGIYCICSIHYDALTGTDIIGALRDAWMRLVIEYPRLSMVPDGLHKQYPRLDKTNILALYYLPTSSEVVLLIQHWRADGLGACMLLDRLFDLLAESNNPSNPGDLSEPNPPSPSPSLESAAAASTAEDPEIQAYARDYIDNFHKRAVNAGGLPFRGDATTPPSRPAHYNVEFPASHTTAIATACKHRNISVSAAIHTALARTVFSYLPEPERALGYTTVMAVNMRPYLPSPYNLKTHACQTYVASITPTVRYDSCFVDAARSLTGEYQNWWSEKFMHSLCWIYKYHLAKLSAGRRPPSEGSAPTKPPSGVTLSSLGVVEKNLRGSYGERVKVTEFRFGVNMMTRQMILYAWTFKGRLGLSLCYNEAYYDKGMAREVVERVAEHLAEGLELKVDS</sequence>
<evidence type="ECO:0000256" key="1">
    <source>
        <dbReference type="SAM" id="MobiDB-lite"/>
    </source>
</evidence>
<evidence type="ECO:0000313" key="3">
    <source>
        <dbReference type="Proteomes" id="UP000799536"/>
    </source>
</evidence>
<dbReference type="Proteomes" id="UP000799536">
    <property type="component" value="Unassembled WGS sequence"/>
</dbReference>
<dbReference type="OrthoDB" id="2548233at2759"/>
<dbReference type="AlphaFoldDB" id="A0A9P4JWU6"/>
<organism evidence="2 3">
    <name type="scientific">Delitschia confertaspora ATCC 74209</name>
    <dbReference type="NCBI Taxonomy" id="1513339"/>
    <lineage>
        <taxon>Eukaryota</taxon>
        <taxon>Fungi</taxon>
        <taxon>Dikarya</taxon>
        <taxon>Ascomycota</taxon>
        <taxon>Pezizomycotina</taxon>
        <taxon>Dothideomycetes</taxon>
        <taxon>Pleosporomycetidae</taxon>
        <taxon>Pleosporales</taxon>
        <taxon>Delitschiaceae</taxon>
        <taxon>Delitschia</taxon>
    </lineage>
</organism>
<protein>
    <submittedName>
        <fullName evidence="2">Uncharacterized protein</fullName>
    </submittedName>
</protein>
<gene>
    <name evidence="2" type="ORF">GQ43DRAFT_386884</name>
</gene>
<reference evidence="2" key="1">
    <citation type="journal article" date="2020" name="Stud. Mycol.">
        <title>101 Dothideomycetes genomes: a test case for predicting lifestyles and emergence of pathogens.</title>
        <authorList>
            <person name="Haridas S."/>
            <person name="Albert R."/>
            <person name="Binder M."/>
            <person name="Bloem J."/>
            <person name="Labutti K."/>
            <person name="Salamov A."/>
            <person name="Andreopoulos B."/>
            <person name="Baker S."/>
            <person name="Barry K."/>
            <person name="Bills G."/>
            <person name="Bluhm B."/>
            <person name="Cannon C."/>
            <person name="Castanera R."/>
            <person name="Culley D."/>
            <person name="Daum C."/>
            <person name="Ezra D."/>
            <person name="Gonzalez J."/>
            <person name="Henrissat B."/>
            <person name="Kuo A."/>
            <person name="Liang C."/>
            <person name="Lipzen A."/>
            <person name="Lutzoni F."/>
            <person name="Magnuson J."/>
            <person name="Mondo S."/>
            <person name="Nolan M."/>
            <person name="Ohm R."/>
            <person name="Pangilinan J."/>
            <person name="Park H.-J."/>
            <person name="Ramirez L."/>
            <person name="Alfaro M."/>
            <person name="Sun H."/>
            <person name="Tritt A."/>
            <person name="Yoshinaga Y."/>
            <person name="Zwiers L.-H."/>
            <person name="Turgeon B."/>
            <person name="Goodwin S."/>
            <person name="Spatafora J."/>
            <person name="Crous P."/>
            <person name="Grigoriev I."/>
        </authorList>
    </citation>
    <scope>NUCLEOTIDE SEQUENCE</scope>
    <source>
        <strain evidence="2">ATCC 74209</strain>
    </source>
</reference>
<proteinExistence type="predicted"/>
<keyword evidence="3" id="KW-1185">Reference proteome</keyword>
<accession>A0A9P4JWU6</accession>
<comment type="caution">
    <text evidence="2">The sequence shown here is derived from an EMBL/GenBank/DDBJ whole genome shotgun (WGS) entry which is preliminary data.</text>
</comment>
<feature type="non-terminal residue" evidence="2">
    <location>
        <position position="430"/>
    </location>
</feature>
<dbReference type="PANTHER" id="PTHR42034:SF1">
    <property type="entry name" value="CONDENSATION DOMAIN-CONTAINING PROTEIN"/>
    <property type="match status" value="1"/>
</dbReference>
<name>A0A9P4JWU6_9PLEO</name>
<evidence type="ECO:0000313" key="2">
    <source>
        <dbReference type="EMBL" id="KAF2204957.1"/>
    </source>
</evidence>
<feature type="region of interest" description="Disordered" evidence="1">
    <location>
        <begin position="135"/>
        <end position="159"/>
    </location>
</feature>